<organism evidence="6 7">
    <name type="scientific">Lentilactobacillus hilgardii (strain ATCC 8290 / DSM 20176 / CCUG 30140 / JCM 1155 / KCTC 3500 / NBRC 15886 / NCIMB 8040 / NRRL B-1843 / 9)</name>
    <dbReference type="NCBI Taxonomy" id="1423757"/>
    <lineage>
        <taxon>Bacteria</taxon>
        <taxon>Bacillati</taxon>
        <taxon>Bacillota</taxon>
        <taxon>Bacilli</taxon>
        <taxon>Lactobacillales</taxon>
        <taxon>Lactobacillaceae</taxon>
        <taxon>Lentilactobacillus</taxon>
    </lineage>
</organism>
<proteinExistence type="predicted"/>
<sequence length="241" mass="26742">MMKKVHYGLDAPLVPISYLVIGLGILINWVFFHQYATAGFVLLYALLLIAGGLIFFHTSFRGKFIIWDKILAKTDISDDATVLDLGCGHGAVLIALSKLLGPFGKAVGVDLWKNADKSHNSLEETKRNLEIAKVADHTELVTADMAKLPFEDDRFDLVTSSFAFHNIKPNKKRFEALSEAHRVLKPGGKLIIVDTGNHKTQYINCLEKGSEFADVSSENTGFNGWWTGPWMASYVIEATKK</sequence>
<evidence type="ECO:0000256" key="1">
    <source>
        <dbReference type="ARBA" id="ARBA00022603"/>
    </source>
</evidence>
<keyword evidence="4" id="KW-1133">Transmembrane helix</keyword>
<keyword evidence="7" id="KW-1185">Reference proteome</keyword>
<comment type="caution">
    <text evidence="6">The sequence shown here is derived from an EMBL/GenBank/DDBJ whole genome shotgun (WGS) entry which is preliminary data.</text>
</comment>
<dbReference type="Pfam" id="PF08241">
    <property type="entry name" value="Methyltransf_11"/>
    <property type="match status" value="1"/>
</dbReference>
<keyword evidence="4" id="KW-0812">Transmembrane</keyword>
<dbReference type="GO" id="GO:0032259">
    <property type="term" value="P:methylation"/>
    <property type="evidence" value="ECO:0007669"/>
    <property type="project" value="UniProtKB-KW"/>
</dbReference>
<keyword evidence="2 6" id="KW-0808">Transferase</keyword>
<dbReference type="HOGENOM" id="CLU_076542_0_0_9"/>
<feature type="transmembrane region" description="Helical" evidence="4">
    <location>
        <begin position="12"/>
        <end position="32"/>
    </location>
</feature>
<evidence type="ECO:0000313" key="6">
    <source>
        <dbReference type="EMBL" id="EEI24911.1"/>
    </source>
</evidence>
<feature type="domain" description="Methyltransferase type 11" evidence="5">
    <location>
        <begin position="83"/>
        <end position="192"/>
    </location>
</feature>
<keyword evidence="4" id="KW-0472">Membrane</keyword>
<dbReference type="PATRIC" id="fig|1423757.3.peg.1043"/>
<dbReference type="CDD" id="cd02440">
    <property type="entry name" value="AdoMet_MTases"/>
    <property type="match status" value="1"/>
</dbReference>
<feature type="transmembrane region" description="Helical" evidence="4">
    <location>
        <begin position="38"/>
        <end position="56"/>
    </location>
</feature>
<dbReference type="PANTHER" id="PTHR45277">
    <property type="entry name" value="EXPRESSED PROTEIN"/>
    <property type="match status" value="1"/>
</dbReference>
<keyword evidence="1 6" id="KW-0489">Methyltransferase</keyword>
<dbReference type="Proteomes" id="UP000003752">
    <property type="component" value="Unassembled WGS sequence"/>
</dbReference>
<dbReference type="GO" id="GO:0008757">
    <property type="term" value="F:S-adenosylmethionine-dependent methyltransferase activity"/>
    <property type="evidence" value="ECO:0007669"/>
    <property type="project" value="InterPro"/>
</dbReference>
<dbReference type="PROSITE" id="PS01184">
    <property type="entry name" value="UBIE_2"/>
    <property type="match status" value="1"/>
</dbReference>
<name>C0XI60_LENH9</name>
<keyword evidence="3" id="KW-0949">S-adenosyl-L-methionine</keyword>
<evidence type="ECO:0000256" key="4">
    <source>
        <dbReference type="SAM" id="Phobius"/>
    </source>
</evidence>
<protein>
    <submittedName>
        <fullName evidence="6">Methyltransferase domain protein</fullName>
    </submittedName>
</protein>
<evidence type="ECO:0000256" key="3">
    <source>
        <dbReference type="ARBA" id="ARBA00022691"/>
    </source>
</evidence>
<accession>C0XI60</accession>
<evidence type="ECO:0000256" key="2">
    <source>
        <dbReference type="ARBA" id="ARBA00022679"/>
    </source>
</evidence>
<reference evidence="6 7" key="1">
    <citation type="submission" date="2009-01" db="EMBL/GenBank/DDBJ databases">
        <authorList>
            <person name="Qin X."/>
            <person name="Bachman B."/>
            <person name="Battles P."/>
            <person name="Bell A."/>
            <person name="Bess C."/>
            <person name="Bickham C."/>
            <person name="Chaboub L."/>
            <person name="Chen D."/>
            <person name="Coyle M."/>
            <person name="Deiros D.R."/>
            <person name="Dinh H."/>
            <person name="Forbes L."/>
            <person name="Fowler G."/>
            <person name="Francisco L."/>
            <person name="Fu Q."/>
            <person name="Gubbala S."/>
            <person name="Hale W."/>
            <person name="Han Y."/>
            <person name="Hemphill L."/>
            <person name="Highlander S.K."/>
            <person name="Hirani K."/>
            <person name="Hogues M."/>
            <person name="Jackson L."/>
            <person name="Jakkamsetti A."/>
            <person name="Javaid M."/>
            <person name="Jiang H."/>
            <person name="Korchina V."/>
            <person name="Kovar C."/>
            <person name="Lara F."/>
            <person name="Lee S."/>
            <person name="Mata R."/>
            <person name="Mathew T."/>
            <person name="Moen C."/>
            <person name="Morales K."/>
            <person name="Munidasa M."/>
            <person name="Nazareth L."/>
            <person name="Ngo R."/>
            <person name="Nguyen L."/>
            <person name="Okwuonu G."/>
            <person name="Ongeri F."/>
            <person name="Patil S."/>
            <person name="Petrosino J."/>
            <person name="Pham C."/>
            <person name="Pham P."/>
            <person name="Pu L.-L."/>
            <person name="Puazo M."/>
            <person name="Raj R."/>
            <person name="Reid J."/>
            <person name="Rouhana J."/>
            <person name="Saada N."/>
            <person name="Shang Y."/>
            <person name="Simmons D."/>
            <person name="Thornton R."/>
            <person name="Warren J."/>
            <person name="Weissenberger G."/>
            <person name="Zhang J."/>
            <person name="Zhang L."/>
            <person name="Zhou C."/>
            <person name="Zhu D."/>
            <person name="Muzny D."/>
            <person name="Worley K."/>
            <person name="Gibbs R."/>
        </authorList>
    </citation>
    <scope>NUCLEOTIDE SEQUENCE [LARGE SCALE GENOMIC DNA]</scope>
    <source>
        <strain evidence="7">ATCC 8290 / DSM 20176 / CCUG 30140 / JCM 1155 / KCTC 3500 / NBRC 15886 / NCIMB 8040 / NRRL B-1843 / 9</strain>
    </source>
</reference>
<dbReference type="EMBL" id="ACGP01000108">
    <property type="protein sequence ID" value="EEI24911.1"/>
    <property type="molecule type" value="Genomic_DNA"/>
</dbReference>
<gene>
    <name evidence="6" type="ORF">HMPREF0519_0921</name>
</gene>
<evidence type="ECO:0000313" key="7">
    <source>
        <dbReference type="Proteomes" id="UP000003752"/>
    </source>
</evidence>
<dbReference type="AlphaFoldDB" id="C0XI60"/>
<dbReference type="InterPro" id="IPR023576">
    <property type="entry name" value="UbiE/COQ5_MeTrFase_CS"/>
</dbReference>
<dbReference type="PANTHER" id="PTHR45277:SF1">
    <property type="entry name" value="EXPRESSED PROTEIN"/>
    <property type="match status" value="1"/>
</dbReference>
<dbReference type="InterPro" id="IPR029063">
    <property type="entry name" value="SAM-dependent_MTases_sf"/>
</dbReference>
<evidence type="ECO:0000259" key="5">
    <source>
        <dbReference type="Pfam" id="PF08241"/>
    </source>
</evidence>
<dbReference type="InterPro" id="IPR013216">
    <property type="entry name" value="Methyltransf_11"/>
</dbReference>
<dbReference type="Gene3D" id="3.40.50.150">
    <property type="entry name" value="Vaccinia Virus protein VP39"/>
    <property type="match status" value="1"/>
</dbReference>
<dbReference type="SUPFAM" id="SSF53335">
    <property type="entry name" value="S-adenosyl-L-methionine-dependent methyltransferases"/>
    <property type="match status" value="1"/>
</dbReference>